<evidence type="ECO:0000256" key="3">
    <source>
        <dbReference type="PROSITE-ProRule" id="PRU00708"/>
    </source>
</evidence>
<accession>A0A0D3FY13</accession>
<evidence type="ECO:0000256" key="1">
    <source>
        <dbReference type="ARBA" id="ARBA00022737"/>
    </source>
</evidence>
<dbReference type="InterPro" id="IPR002885">
    <property type="entry name" value="PPR_rpt"/>
</dbReference>
<dbReference type="STRING" id="65489.A0A0D3FY13"/>
<dbReference type="Gene3D" id="1.25.40.10">
    <property type="entry name" value="Tetratricopeptide repeat domain"/>
    <property type="match status" value="3"/>
</dbReference>
<dbReference type="InterPro" id="IPR051222">
    <property type="entry name" value="PPR/CCM1_RNA-binding"/>
</dbReference>
<dbReference type="AlphaFoldDB" id="A0A0D3FY13"/>
<organism evidence="4">
    <name type="scientific">Oryza barthii</name>
    <dbReference type="NCBI Taxonomy" id="65489"/>
    <lineage>
        <taxon>Eukaryota</taxon>
        <taxon>Viridiplantae</taxon>
        <taxon>Streptophyta</taxon>
        <taxon>Embryophyta</taxon>
        <taxon>Tracheophyta</taxon>
        <taxon>Spermatophyta</taxon>
        <taxon>Magnoliopsida</taxon>
        <taxon>Liliopsida</taxon>
        <taxon>Poales</taxon>
        <taxon>Poaceae</taxon>
        <taxon>BOP clade</taxon>
        <taxon>Oryzoideae</taxon>
        <taxon>Oryzeae</taxon>
        <taxon>Oryzinae</taxon>
        <taxon>Oryza</taxon>
    </lineage>
</organism>
<keyword evidence="1" id="KW-0677">Repeat</keyword>
<evidence type="ECO:0008006" key="6">
    <source>
        <dbReference type="Google" id="ProtNLM"/>
    </source>
</evidence>
<dbReference type="Pfam" id="PF01535">
    <property type="entry name" value="PPR"/>
    <property type="match status" value="1"/>
</dbReference>
<evidence type="ECO:0000256" key="2">
    <source>
        <dbReference type="ARBA" id="ARBA00022946"/>
    </source>
</evidence>
<keyword evidence="5" id="KW-1185">Reference proteome</keyword>
<dbReference type="eggNOG" id="KOG4197">
    <property type="taxonomic scope" value="Eukaryota"/>
</dbReference>
<keyword evidence="2" id="KW-0809">Transit peptide</keyword>
<proteinExistence type="predicted"/>
<feature type="repeat" description="PPR" evidence="3">
    <location>
        <begin position="116"/>
        <end position="150"/>
    </location>
</feature>
<evidence type="ECO:0000313" key="4">
    <source>
        <dbReference type="EnsemblPlants" id="OBART04G18950.2"/>
    </source>
</evidence>
<dbReference type="InterPro" id="IPR011990">
    <property type="entry name" value="TPR-like_helical_dom_sf"/>
</dbReference>
<feature type="repeat" description="PPR" evidence="3">
    <location>
        <begin position="236"/>
        <end position="270"/>
    </location>
</feature>
<sequence>MSAATEEGRPDGEEDSPRAEAFLEILGRVQPGDAEAELSSCGIGPTAEVAEQVLRSRVCYSRPKSAVRFFVWSGRSVKHTGYAWNLLVDILGKADMEEPMWDAVRTMNKEGGGLVTVATFASIFSSYCASGNLRKAVEAFDVMGKYGVEPDAVALNSLLSATPDAVALNSLLSSMCRGEGRMPAAQDLFERTKATVAPDADTFGILLEAWEKEGNAQRAKSTFGEMIVRVGWDAGNLPAYDAFLSTLVRGDQFGEALKFLQVMRSKGCLPGLKFFARAIDLVVRKRDYANSLAIWQMMISDAGLVPNLPMYNAMIDLCCSVGDTDYALRMLDEMPFNGVFADFITYNAILEGLIKQRKAREAEAFLAEMSKNEQLPSPTNCAAAISMFSKEFNPSAAIDVWHCIVEHQITPADESARELIVGLLDFGRFAEVKKYTDEMLDMGIELPQSTIDNMKRTFDKVGKRHTYDHIARRPKRCVVGFLDEKRRVLGLLEGCMGTTTLLFNFSYLKADFGVKGIPQSCSISISLLKYYGFVVLKIELRRSASVSICNTGNLYSFEIYCYYQQSSIFITHFVLGFDCTLIVLIQEIAFCWRLCCFLVEFLCLRSDWHSSKGICFVESVPLI</sequence>
<dbReference type="EnsemblPlants" id="OBART04G18950.2">
    <property type="protein sequence ID" value="OBART04G18950.2"/>
    <property type="gene ID" value="OBART04G18950"/>
</dbReference>
<dbReference type="Pfam" id="PF13041">
    <property type="entry name" value="PPR_2"/>
    <property type="match status" value="2"/>
</dbReference>
<dbReference type="PANTHER" id="PTHR47942">
    <property type="entry name" value="TETRATRICOPEPTIDE REPEAT (TPR)-LIKE SUPERFAMILY PROTEIN-RELATED"/>
    <property type="match status" value="1"/>
</dbReference>
<feature type="repeat" description="PPR" evidence="3">
    <location>
        <begin position="342"/>
        <end position="376"/>
    </location>
</feature>
<dbReference type="NCBIfam" id="TIGR00756">
    <property type="entry name" value="PPR"/>
    <property type="match status" value="4"/>
</dbReference>
<reference evidence="4" key="2">
    <citation type="submission" date="2015-03" db="UniProtKB">
        <authorList>
            <consortium name="EnsemblPlants"/>
        </authorList>
    </citation>
    <scope>IDENTIFICATION</scope>
</reference>
<dbReference type="PaxDb" id="65489-OBART04G18950.2"/>
<feature type="repeat" description="PPR" evidence="3">
    <location>
        <begin position="307"/>
        <end position="341"/>
    </location>
</feature>
<protein>
    <recommendedName>
        <fullName evidence="6">Pentacotripeptide-repeat region of PRORP domain-containing protein</fullName>
    </recommendedName>
</protein>
<dbReference type="Gramene" id="OBART04G18950.2">
    <property type="protein sequence ID" value="OBART04G18950.2"/>
    <property type="gene ID" value="OBART04G18950"/>
</dbReference>
<name>A0A0D3FY13_9ORYZ</name>
<dbReference type="PANTHER" id="PTHR47942:SF28">
    <property type="entry name" value="OS04G0520900 PROTEIN"/>
    <property type="match status" value="1"/>
</dbReference>
<evidence type="ECO:0000313" key="5">
    <source>
        <dbReference type="Proteomes" id="UP000026960"/>
    </source>
</evidence>
<reference evidence="4" key="1">
    <citation type="journal article" date="2009" name="Rice">
        <title>De Novo Next Generation Sequencing of Plant Genomes.</title>
        <authorList>
            <person name="Rounsley S."/>
            <person name="Marri P.R."/>
            <person name="Yu Y."/>
            <person name="He R."/>
            <person name="Sisneros N."/>
            <person name="Goicoechea J.L."/>
            <person name="Lee S.J."/>
            <person name="Angelova A."/>
            <person name="Kudrna D."/>
            <person name="Luo M."/>
            <person name="Affourtit J."/>
            <person name="Desany B."/>
            <person name="Knight J."/>
            <person name="Niazi F."/>
            <person name="Egholm M."/>
            <person name="Wing R.A."/>
        </authorList>
    </citation>
    <scope>NUCLEOTIDE SEQUENCE [LARGE SCALE GENOMIC DNA]</scope>
    <source>
        <strain evidence="4">cv. IRGC 105608</strain>
    </source>
</reference>
<dbReference type="Proteomes" id="UP000026960">
    <property type="component" value="Chromosome 4"/>
</dbReference>
<dbReference type="PROSITE" id="PS51375">
    <property type="entry name" value="PPR"/>
    <property type="match status" value="4"/>
</dbReference>